<feature type="compositionally biased region" description="Polar residues" evidence="1">
    <location>
        <begin position="490"/>
        <end position="509"/>
    </location>
</feature>
<evidence type="ECO:0000256" key="1">
    <source>
        <dbReference type="SAM" id="MobiDB-lite"/>
    </source>
</evidence>
<keyword evidence="4" id="KW-1185">Reference proteome</keyword>
<accession>A0A4S4LSV1</accession>
<dbReference type="Proteomes" id="UP000310158">
    <property type="component" value="Unassembled WGS sequence"/>
</dbReference>
<evidence type="ECO:0000313" key="3">
    <source>
        <dbReference type="EMBL" id="THH15489.1"/>
    </source>
</evidence>
<feature type="region of interest" description="Disordered" evidence="1">
    <location>
        <begin position="629"/>
        <end position="661"/>
    </location>
</feature>
<protein>
    <submittedName>
        <fullName evidence="3">Uncharacterized protein</fullName>
    </submittedName>
</protein>
<proteinExistence type="predicted"/>
<organism evidence="3 4">
    <name type="scientific">Bondarzewia mesenterica</name>
    <dbReference type="NCBI Taxonomy" id="1095465"/>
    <lineage>
        <taxon>Eukaryota</taxon>
        <taxon>Fungi</taxon>
        <taxon>Dikarya</taxon>
        <taxon>Basidiomycota</taxon>
        <taxon>Agaricomycotina</taxon>
        <taxon>Agaricomycetes</taxon>
        <taxon>Russulales</taxon>
        <taxon>Bondarzewiaceae</taxon>
        <taxon>Bondarzewia</taxon>
    </lineage>
</organism>
<reference evidence="3 4" key="1">
    <citation type="submission" date="2019-02" db="EMBL/GenBank/DDBJ databases">
        <title>Genome sequencing of the rare red list fungi Bondarzewia mesenterica.</title>
        <authorList>
            <person name="Buettner E."/>
            <person name="Kellner H."/>
        </authorList>
    </citation>
    <scope>NUCLEOTIDE SEQUENCE [LARGE SCALE GENOMIC DNA]</scope>
    <source>
        <strain evidence="3 4">DSM 108281</strain>
    </source>
</reference>
<sequence length="661" mass="72648">MSHSVFLPSTDVQNLKGPAVHEFLDHPDFRQISAFFLGWVFLSSIRYVIYSPFFWTQIGRCGKLFMSLRCYRRSIPKDNAEGLERAAIPADDKERGQAWTGNDVDSIERLRREESDTLTFLLALSFGIASLSDFFSLLAFGPGQASETTCVFVIAFGDIASQGGRVIGLLLLNLELRRHHIARWESWAFWASLIIVTSLMFGTIAAGVGSTDPVPQLQISLCYKIPFLPTSLPSSLISIALEIYLVIRFISLTHHFGFNSRDLEDARVHKAVALLLLDLLVVVPNSAKTDILTEFIPFSIGAVLVLAAFNVKHETRRRVPVSMDVPIMSAYIDIRPFPTPTFDSPTRPPRSIYISGQPYPVQTLFDDGSEDRLGLTPSTSVVTRSSRCLDEDSAQTAIIQPVVQKPIPSYVPALTVRNSGPEDHTPLPSLEKVSSKYLQRKIMPSQAQFAESLEKCSPQEGLRVRSRPRIVVNTQPSNFEVPSPAGDTATPPTGSNAPHSATSPGSTVFGSDIIRLGSRGKDRMKKRSPPSAQSHSAYSRRVSYMSSPDRSLRYQSWATGPAPPDSLPVVYEINDGQRIPLTPTLGQTVLSAPEFSPTEVSSPVTPPPRYMHGLPSSPRLHTAFRIDGTGLVRGPRPLPQPTSSRNPLYMRPEGATDGVAS</sequence>
<gene>
    <name evidence="3" type="ORF">EW146_g4991</name>
</gene>
<keyword evidence="2" id="KW-1133">Transmembrane helix</keyword>
<feature type="transmembrane region" description="Helical" evidence="2">
    <location>
        <begin position="118"/>
        <end position="140"/>
    </location>
</feature>
<evidence type="ECO:0000256" key="2">
    <source>
        <dbReference type="SAM" id="Phobius"/>
    </source>
</evidence>
<dbReference type="AlphaFoldDB" id="A0A4S4LSV1"/>
<feature type="transmembrane region" description="Helical" evidence="2">
    <location>
        <begin position="186"/>
        <end position="207"/>
    </location>
</feature>
<comment type="caution">
    <text evidence="3">The sequence shown here is derived from an EMBL/GenBank/DDBJ whole genome shotgun (WGS) entry which is preliminary data.</text>
</comment>
<name>A0A4S4LSV1_9AGAM</name>
<dbReference type="EMBL" id="SGPL01000207">
    <property type="protein sequence ID" value="THH15489.1"/>
    <property type="molecule type" value="Genomic_DNA"/>
</dbReference>
<keyword evidence="2" id="KW-0812">Transmembrane</keyword>
<evidence type="ECO:0000313" key="4">
    <source>
        <dbReference type="Proteomes" id="UP000310158"/>
    </source>
</evidence>
<feature type="region of interest" description="Disordered" evidence="1">
    <location>
        <begin position="452"/>
        <end position="544"/>
    </location>
</feature>
<feature type="transmembrane region" description="Helical" evidence="2">
    <location>
        <begin position="32"/>
        <end position="50"/>
    </location>
</feature>
<keyword evidence="2" id="KW-0472">Membrane</keyword>
<dbReference type="OrthoDB" id="3351491at2759"/>
<feature type="transmembrane region" description="Helical" evidence="2">
    <location>
        <begin position="152"/>
        <end position="174"/>
    </location>
</feature>